<evidence type="ECO:0000313" key="1">
    <source>
        <dbReference type="EMBL" id="KAF0545115.1"/>
    </source>
</evidence>
<protein>
    <submittedName>
        <fullName evidence="1">F-box/LRR-repeat protein 4-like</fullName>
    </submittedName>
</protein>
<proteinExistence type="predicted"/>
<organism evidence="1 2">
    <name type="scientific">Gigaspora margarita</name>
    <dbReference type="NCBI Taxonomy" id="4874"/>
    <lineage>
        <taxon>Eukaryota</taxon>
        <taxon>Fungi</taxon>
        <taxon>Fungi incertae sedis</taxon>
        <taxon>Mucoromycota</taxon>
        <taxon>Glomeromycotina</taxon>
        <taxon>Glomeromycetes</taxon>
        <taxon>Diversisporales</taxon>
        <taxon>Gigasporaceae</taxon>
        <taxon>Gigaspora</taxon>
    </lineage>
</organism>
<sequence>MMNDDCIKIVLEKLAEDTDSANTLFTTTLLNKTWNLLATQNLYKDPWKYCLYNYCDKKKLISTYILCYEYFNNANFNRVNTDEPLPKRPCTGEITPDIYIPRYDYISKANNLHIPVLYKCIESWYASTKNPIIRPDEITDDMRLNVNDKFFQLLKMFIDRALIKECTFHESQEFTAYPIQLQHLNELITTLFNRHLHLRYLNLGYFNCNDNGLEILTDKCTALETFKIKAYGCSDEALAKFLRAQRKLTKLKIRDATEMRETMNAIGTLSQSIVKLRILNCNLENCTSPFTNIGECTRLRSLYMRCISFTTNTSLSQLLMPIAQNCEFHNIDFSKTPLPVEVLIEIAKKSSTTLRRVHLVRPDNDTQYLDLSAGIEALAQYATNLRHFERDILPSEIDSTSYFLNSIGQSLERLEIDSNMDGRDMSNLIETIGRKCQKLCVLNISNFEFNLDAFEELVNGCRLLHTLNIDYSQSVNDRVLELLVHASSLQTLYIKLCPNVSVEEIERFHEEREFAGEREVEVEYY</sequence>
<evidence type="ECO:0000313" key="2">
    <source>
        <dbReference type="Proteomes" id="UP000439903"/>
    </source>
</evidence>
<name>A0A8H4ESA4_GIGMA</name>
<dbReference type="AlphaFoldDB" id="A0A8H4ESA4"/>
<dbReference type="Gene3D" id="3.80.10.10">
    <property type="entry name" value="Ribonuclease Inhibitor"/>
    <property type="match status" value="1"/>
</dbReference>
<dbReference type="GO" id="GO:0019005">
    <property type="term" value="C:SCF ubiquitin ligase complex"/>
    <property type="evidence" value="ECO:0007669"/>
    <property type="project" value="TreeGrafter"/>
</dbReference>
<keyword evidence="2" id="KW-1185">Reference proteome</keyword>
<dbReference type="GO" id="GO:0031146">
    <property type="term" value="P:SCF-dependent proteasomal ubiquitin-dependent protein catabolic process"/>
    <property type="evidence" value="ECO:0007669"/>
    <property type="project" value="TreeGrafter"/>
</dbReference>
<dbReference type="OrthoDB" id="2364652at2759"/>
<comment type="caution">
    <text evidence="1">The sequence shown here is derived from an EMBL/GenBank/DDBJ whole genome shotgun (WGS) entry which is preliminary data.</text>
</comment>
<dbReference type="InterPro" id="IPR032675">
    <property type="entry name" value="LRR_dom_sf"/>
</dbReference>
<dbReference type="Proteomes" id="UP000439903">
    <property type="component" value="Unassembled WGS sequence"/>
</dbReference>
<dbReference type="SUPFAM" id="SSF52047">
    <property type="entry name" value="RNI-like"/>
    <property type="match status" value="1"/>
</dbReference>
<reference evidence="1 2" key="1">
    <citation type="journal article" date="2019" name="Environ. Microbiol.">
        <title>At the nexus of three kingdoms: the genome of the mycorrhizal fungus Gigaspora margarita provides insights into plant, endobacterial and fungal interactions.</title>
        <authorList>
            <person name="Venice F."/>
            <person name="Ghignone S."/>
            <person name="Salvioli di Fossalunga A."/>
            <person name="Amselem J."/>
            <person name="Novero M."/>
            <person name="Xianan X."/>
            <person name="Sedzielewska Toro K."/>
            <person name="Morin E."/>
            <person name="Lipzen A."/>
            <person name="Grigoriev I.V."/>
            <person name="Henrissat B."/>
            <person name="Martin F.M."/>
            <person name="Bonfante P."/>
        </authorList>
    </citation>
    <scope>NUCLEOTIDE SEQUENCE [LARGE SCALE GENOMIC DNA]</scope>
    <source>
        <strain evidence="1 2">BEG34</strain>
    </source>
</reference>
<accession>A0A8H4ESA4</accession>
<dbReference type="EMBL" id="WTPW01000121">
    <property type="protein sequence ID" value="KAF0545115.1"/>
    <property type="molecule type" value="Genomic_DNA"/>
</dbReference>
<gene>
    <name evidence="1" type="ORF">F8M41_002378</name>
</gene>
<dbReference type="PANTHER" id="PTHR13318">
    <property type="entry name" value="PARTNER OF PAIRED, ISOFORM B-RELATED"/>
    <property type="match status" value="1"/>
</dbReference>